<accession>A0A125W6N5</accession>
<dbReference type="HOGENOM" id="CLU_3183287_0_0_9"/>
<organism evidence="1 2">
    <name type="scientific">Enterococcus faecalis TX4248</name>
    <dbReference type="NCBI Taxonomy" id="749495"/>
    <lineage>
        <taxon>Bacteria</taxon>
        <taxon>Bacillati</taxon>
        <taxon>Bacillota</taxon>
        <taxon>Bacilli</taxon>
        <taxon>Lactobacillales</taxon>
        <taxon>Enterococcaceae</taxon>
        <taxon>Enterococcus</taxon>
    </lineage>
</organism>
<name>A0A125W6N5_ENTFL</name>
<dbReference type="AlphaFoldDB" id="A0A125W6N5"/>
<reference evidence="1 2" key="1">
    <citation type="submission" date="2010-07" db="EMBL/GenBank/DDBJ databases">
        <authorList>
            <person name="Sid Ahmed O."/>
        </authorList>
    </citation>
    <scope>NUCLEOTIDE SEQUENCE [LARGE SCALE GENOMIC DNA]</scope>
    <source>
        <strain evidence="1 2">TX4248</strain>
    </source>
</reference>
<dbReference type="Proteomes" id="UP000004846">
    <property type="component" value="Unassembled WGS sequence"/>
</dbReference>
<comment type="caution">
    <text evidence="1">The sequence shown here is derived from an EMBL/GenBank/DDBJ whole genome shotgun (WGS) entry which is preliminary data.</text>
</comment>
<proteinExistence type="predicted"/>
<gene>
    <name evidence="1" type="ORF">HMPREF9498_01539</name>
</gene>
<protein>
    <submittedName>
        <fullName evidence="1">Uncharacterized protein</fullName>
    </submittedName>
</protein>
<dbReference type="EMBL" id="AEBR01000049">
    <property type="protein sequence ID" value="EFM82858.1"/>
    <property type="molecule type" value="Genomic_DNA"/>
</dbReference>
<sequence length="46" mass="5477">MVSKYHRISIKSTNRQSLFVSLKKSFGTTCRNSFSAFKSSKFWWRI</sequence>
<evidence type="ECO:0000313" key="2">
    <source>
        <dbReference type="Proteomes" id="UP000004846"/>
    </source>
</evidence>
<evidence type="ECO:0000313" key="1">
    <source>
        <dbReference type="EMBL" id="EFM82858.1"/>
    </source>
</evidence>